<comment type="subunit">
    <text evidence="7 9">Part of the 50S ribosomal subunit. Forms a cluster with proteins L14 and L19.</text>
</comment>
<name>A0A2G6KGI3_9ACTN</name>
<dbReference type="Pfam" id="PF00297">
    <property type="entry name" value="Ribosomal_L3"/>
    <property type="match status" value="1"/>
</dbReference>
<organism evidence="10 11">
    <name type="scientific">Ilumatobacter coccineus</name>
    <dbReference type="NCBI Taxonomy" id="467094"/>
    <lineage>
        <taxon>Bacteria</taxon>
        <taxon>Bacillati</taxon>
        <taxon>Actinomycetota</taxon>
        <taxon>Acidimicrobiia</taxon>
        <taxon>Acidimicrobiales</taxon>
        <taxon>Ilumatobacteraceae</taxon>
        <taxon>Ilumatobacter</taxon>
    </lineage>
</organism>
<dbReference type="GO" id="GO:0022625">
    <property type="term" value="C:cytosolic large ribosomal subunit"/>
    <property type="evidence" value="ECO:0007669"/>
    <property type="project" value="TreeGrafter"/>
</dbReference>
<dbReference type="InterPro" id="IPR009000">
    <property type="entry name" value="Transl_B-barrel_sf"/>
</dbReference>
<dbReference type="SUPFAM" id="SSF50447">
    <property type="entry name" value="Translation proteins"/>
    <property type="match status" value="1"/>
</dbReference>
<dbReference type="FunFam" id="3.30.160.810:FF:000001">
    <property type="entry name" value="50S ribosomal protein L3"/>
    <property type="match status" value="1"/>
</dbReference>
<dbReference type="InterPro" id="IPR019927">
    <property type="entry name" value="Ribosomal_uL3_bac/org-type"/>
</dbReference>
<dbReference type="FunFam" id="2.40.30.10:FF:000004">
    <property type="entry name" value="50S ribosomal protein L3"/>
    <property type="match status" value="1"/>
</dbReference>
<dbReference type="GO" id="GO:0019843">
    <property type="term" value="F:rRNA binding"/>
    <property type="evidence" value="ECO:0007669"/>
    <property type="project" value="UniProtKB-UniRule"/>
</dbReference>
<dbReference type="InterPro" id="IPR000597">
    <property type="entry name" value="Ribosomal_uL3"/>
</dbReference>
<dbReference type="AlphaFoldDB" id="A0A2G6KGI3"/>
<evidence type="ECO:0000256" key="5">
    <source>
        <dbReference type="ARBA" id="ARBA00023274"/>
    </source>
</evidence>
<keyword evidence="2 7" id="KW-0699">rRNA-binding</keyword>
<comment type="similarity">
    <text evidence="1 7 8">Belongs to the universal ribosomal protein uL3 family.</text>
</comment>
<dbReference type="PROSITE" id="PS00474">
    <property type="entry name" value="RIBOSOMAL_L3"/>
    <property type="match status" value="1"/>
</dbReference>
<comment type="caution">
    <text evidence="10">The sequence shown here is derived from an EMBL/GenBank/DDBJ whole genome shotgun (WGS) entry which is preliminary data.</text>
</comment>
<evidence type="ECO:0000256" key="6">
    <source>
        <dbReference type="ARBA" id="ARBA00035243"/>
    </source>
</evidence>
<dbReference type="STRING" id="1313172.YM304_08250"/>
<evidence type="ECO:0000256" key="9">
    <source>
        <dbReference type="RuleBase" id="RU003906"/>
    </source>
</evidence>
<evidence type="ECO:0000256" key="7">
    <source>
        <dbReference type="HAMAP-Rule" id="MF_01325"/>
    </source>
</evidence>
<dbReference type="GO" id="GO:0006412">
    <property type="term" value="P:translation"/>
    <property type="evidence" value="ECO:0007669"/>
    <property type="project" value="UniProtKB-UniRule"/>
</dbReference>
<protein>
    <recommendedName>
        <fullName evidence="6 7">Large ribosomal subunit protein uL3</fullName>
    </recommendedName>
</protein>
<dbReference type="Gene3D" id="2.40.30.10">
    <property type="entry name" value="Translation factors"/>
    <property type="match status" value="1"/>
</dbReference>
<accession>A0A2G6KGI3</accession>
<dbReference type="PANTHER" id="PTHR11229">
    <property type="entry name" value="50S RIBOSOMAL PROTEIN L3"/>
    <property type="match status" value="1"/>
</dbReference>
<sequence length="215" mass="22930">MAQTVILGEKVGMTQTWVDDRIVPVTVVRVEPMRIVRIKTVESDGYNALQVTYGQRDVRKLNKPDAGQYTKANVDPGKRLVELRLDSVDGYEVGGEITVEAFADGSLVDVTGTSRGKGFAGTMKRHNFAGQGASHGNHKNHRTPGAIGACAFPARVFKGQRMAGHMGHEQVTTLNLTVVSSDAERNLLLIKGSVPGPNGGLVSIRNAVKAAVKGA</sequence>
<dbReference type="InterPro" id="IPR019926">
    <property type="entry name" value="Ribosomal_uL3_CS"/>
</dbReference>
<keyword evidence="4 7" id="KW-0689">Ribosomal protein</keyword>
<dbReference type="Gene3D" id="3.30.160.810">
    <property type="match status" value="1"/>
</dbReference>
<evidence type="ECO:0000256" key="8">
    <source>
        <dbReference type="RuleBase" id="RU003905"/>
    </source>
</evidence>
<dbReference type="GO" id="GO:0003735">
    <property type="term" value="F:structural constituent of ribosome"/>
    <property type="evidence" value="ECO:0007669"/>
    <property type="project" value="UniProtKB-UniRule"/>
</dbReference>
<gene>
    <name evidence="7" type="primary">rplC</name>
    <name evidence="10" type="ORF">CSA55_00185</name>
</gene>
<comment type="function">
    <text evidence="7 9">One of the primary rRNA binding proteins, it binds directly near the 3'-end of the 23S rRNA, where it nucleates assembly of the 50S subunit.</text>
</comment>
<dbReference type="EMBL" id="PDSL01000007">
    <property type="protein sequence ID" value="PIE34767.1"/>
    <property type="molecule type" value="Genomic_DNA"/>
</dbReference>
<evidence type="ECO:0000256" key="3">
    <source>
        <dbReference type="ARBA" id="ARBA00022884"/>
    </source>
</evidence>
<reference evidence="10 11" key="1">
    <citation type="submission" date="2017-10" db="EMBL/GenBank/DDBJ databases">
        <title>Novel microbial diversity and functional potential in the marine mammal oral microbiome.</title>
        <authorList>
            <person name="Dudek N.K."/>
            <person name="Sun C.L."/>
            <person name="Burstein D."/>
            <person name="Kantor R.S."/>
            <person name="Aliaga Goltsman D.S."/>
            <person name="Bik E.M."/>
            <person name="Thomas B.C."/>
            <person name="Banfield J.F."/>
            <person name="Relman D.A."/>
        </authorList>
    </citation>
    <scope>NUCLEOTIDE SEQUENCE [LARGE SCALE GENOMIC DNA]</scope>
    <source>
        <strain evidence="10">DOLJORAL78_61_10</strain>
    </source>
</reference>
<evidence type="ECO:0000313" key="11">
    <source>
        <dbReference type="Proteomes" id="UP000230914"/>
    </source>
</evidence>
<dbReference type="PANTHER" id="PTHR11229:SF16">
    <property type="entry name" value="LARGE RIBOSOMAL SUBUNIT PROTEIN UL3C"/>
    <property type="match status" value="1"/>
</dbReference>
<evidence type="ECO:0000256" key="4">
    <source>
        <dbReference type="ARBA" id="ARBA00022980"/>
    </source>
</evidence>
<evidence type="ECO:0000256" key="1">
    <source>
        <dbReference type="ARBA" id="ARBA00006540"/>
    </source>
</evidence>
<evidence type="ECO:0000256" key="2">
    <source>
        <dbReference type="ARBA" id="ARBA00022730"/>
    </source>
</evidence>
<dbReference type="Proteomes" id="UP000230914">
    <property type="component" value="Unassembled WGS sequence"/>
</dbReference>
<keyword evidence="5 7" id="KW-0687">Ribonucleoprotein</keyword>
<dbReference type="NCBIfam" id="TIGR03625">
    <property type="entry name" value="L3_bact"/>
    <property type="match status" value="1"/>
</dbReference>
<keyword evidence="3 7" id="KW-0694">RNA-binding</keyword>
<dbReference type="HAMAP" id="MF_01325_B">
    <property type="entry name" value="Ribosomal_uL3_B"/>
    <property type="match status" value="1"/>
</dbReference>
<evidence type="ECO:0000313" key="10">
    <source>
        <dbReference type="EMBL" id="PIE34767.1"/>
    </source>
</evidence>
<proteinExistence type="inferred from homology"/>